<evidence type="ECO:0000256" key="8">
    <source>
        <dbReference type="ARBA" id="ARBA00023052"/>
    </source>
</evidence>
<sequence length="599" mass="64917">MLADEIKNYNLGQLQELAGQLRERLVAVVRENGGHLASNLGVVELTLALHYVFDFSRDKLVFDVGHQSYAHKLLTGRDLSHVRRKGGESGFPDPAESPYDAFIAGHSGTSVGAGIGLCCARDAYGDDYKVVSFIGDASLGNGVALEAVFSADHKPNNFLVVLNDNGMSIDKNNSALYRALSKATAKKGYRDFNKKMRRTFKETSAFGKKLRKMKYVLKGWLNKNDFFERCGFKYVGPVDGHDLHELVSVLENIKNIDEPVLLHVITVKGKGFGAAEEDPARFHGVGQNFVGSNNSFAVALGRVLCARAAEDASLVAVTAAMTDGVGLSEFASLYPHRFFDVGICEEYAVTMAAGMAKGGLSPVVCLYSTFLQRAYDEIVQDVCIQNLPVIFCIDRAGFVGADGKTHQGLLDLSALRAVPNLKIFAPKDCSELADVFDYARSLRCPVAIRYPNGYAANLGSRMHISENMLWEVLTEGEGVVVLASGARAVARALDARRVSGRTDVKVVNCRSVKPLDEKMLDRYAGHKIVTFEEGYTAGGFGSAVAEYYAARGEAVQLLMLGAPDRFVAHAGAQEQAEEARLTSRELAAKINAFAAQGRA</sequence>
<keyword evidence="6 10" id="KW-0460">Magnesium</keyword>
<dbReference type="GO" id="GO:0005829">
    <property type="term" value="C:cytosol"/>
    <property type="evidence" value="ECO:0007669"/>
    <property type="project" value="TreeGrafter"/>
</dbReference>
<dbReference type="Pfam" id="PF13292">
    <property type="entry name" value="DXP_synthase_N"/>
    <property type="match status" value="1"/>
</dbReference>
<dbReference type="Pfam" id="PF02780">
    <property type="entry name" value="Transketolase_C"/>
    <property type="match status" value="1"/>
</dbReference>
<evidence type="ECO:0000256" key="2">
    <source>
        <dbReference type="ARBA" id="ARBA00011081"/>
    </source>
</evidence>
<dbReference type="NCBIfam" id="TIGR00204">
    <property type="entry name" value="dxs"/>
    <property type="match status" value="1"/>
</dbReference>
<comment type="caution">
    <text evidence="12">The sequence shown here is derived from an EMBL/GenBank/DDBJ whole genome shotgun (WGS) entry which is preliminary data.</text>
</comment>
<dbReference type="SUPFAM" id="SSF52518">
    <property type="entry name" value="Thiamin diphosphate-binding fold (THDP-binding)"/>
    <property type="match status" value="2"/>
</dbReference>
<dbReference type="CDD" id="cd07033">
    <property type="entry name" value="TPP_PYR_DXS_TK_like"/>
    <property type="match status" value="1"/>
</dbReference>
<feature type="domain" description="Transketolase-like pyrimidine-binding" evidence="11">
    <location>
        <begin position="294"/>
        <end position="458"/>
    </location>
</feature>
<dbReference type="HAMAP" id="MF_00315">
    <property type="entry name" value="DXP_synth"/>
    <property type="match status" value="1"/>
</dbReference>
<dbReference type="Pfam" id="PF02779">
    <property type="entry name" value="Transket_pyr"/>
    <property type="match status" value="1"/>
</dbReference>
<evidence type="ECO:0000256" key="3">
    <source>
        <dbReference type="ARBA" id="ARBA00011738"/>
    </source>
</evidence>
<comment type="similarity">
    <text evidence="2 10">Belongs to the transketolase family. DXPS subfamily.</text>
</comment>
<comment type="function">
    <text evidence="10">Catalyzes the acyloin condensation reaction between C atoms 2 and 3 of pyruvate and glyceraldehyde 3-phosphate to yield 1-deoxy-D-xylulose-5-phosphate (DXP).</text>
</comment>
<evidence type="ECO:0000256" key="5">
    <source>
        <dbReference type="ARBA" id="ARBA00022723"/>
    </source>
</evidence>
<comment type="cofactor">
    <cofactor evidence="10">
        <name>Mg(2+)</name>
        <dbReference type="ChEBI" id="CHEBI:18420"/>
    </cofactor>
    <text evidence="10">Binds 1 Mg(2+) ion per subunit.</text>
</comment>
<dbReference type="NCBIfam" id="NF003933">
    <property type="entry name" value="PRK05444.2-2"/>
    <property type="match status" value="1"/>
</dbReference>
<dbReference type="GO" id="GO:0009228">
    <property type="term" value="P:thiamine biosynthetic process"/>
    <property type="evidence" value="ECO:0007669"/>
    <property type="project" value="UniProtKB-UniRule"/>
</dbReference>
<comment type="subunit">
    <text evidence="3 10">Homodimer.</text>
</comment>
<reference evidence="12" key="1">
    <citation type="journal article" date="2021" name="PeerJ">
        <title>Extensive microbial diversity within the chicken gut microbiome revealed by metagenomics and culture.</title>
        <authorList>
            <person name="Gilroy R."/>
            <person name="Ravi A."/>
            <person name="Getino M."/>
            <person name="Pursley I."/>
            <person name="Horton D.L."/>
            <person name="Alikhan N.F."/>
            <person name="Baker D."/>
            <person name="Gharbi K."/>
            <person name="Hall N."/>
            <person name="Watson M."/>
            <person name="Adriaenssens E.M."/>
            <person name="Foster-Nyarko E."/>
            <person name="Jarju S."/>
            <person name="Secka A."/>
            <person name="Antonio M."/>
            <person name="Oren A."/>
            <person name="Chaudhuri R.R."/>
            <person name="La Ragione R."/>
            <person name="Hildebrand F."/>
            <person name="Pallen M.J."/>
        </authorList>
    </citation>
    <scope>NUCLEOTIDE SEQUENCE</scope>
    <source>
        <strain evidence="12">26628</strain>
    </source>
</reference>
<dbReference type="GO" id="GO:0008661">
    <property type="term" value="F:1-deoxy-D-xylulose-5-phosphate synthase activity"/>
    <property type="evidence" value="ECO:0007669"/>
    <property type="project" value="UniProtKB-UniRule"/>
</dbReference>
<keyword evidence="8 10" id="KW-0786">Thiamine pyrophosphate</keyword>
<evidence type="ECO:0000256" key="7">
    <source>
        <dbReference type="ARBA" id="ARBA00022977"/>
    </source>
</evidence>
<feature type="binding site" evidence="10">
    <location>
        <position position="345"/>
    </location>
    <ligand>
        <name>thiamine diphosphate</name>
        <dbReference type="ChEBI" id="CHEBI:58937"/>
    </ligand>
</feature>
<organism evidence="12 13">
    <name type="scientific">Candidatus Borkfalkia faecigallinarum</name>
    <dbReference type="NCBI Taxonomy" id="2838509"/>
    <lineage>
        <taxon>Bacteria</taxon>
        <taxon>Bacillati</taxon>
        <taxon>Bacillota</taxon>
        <taxon>Clostridia</taxon>
        <taxon>Christensenellales</taxon>
        <taxon>Christensenellaceae</taxon>
        <taxon>Candidatus Borkfalkia</taxon>
    </lineage>
</organism>
<dbReference type="EC" id="2.2.1.7" evidence="10"/>
<dbReference type="GO" id="GO:0016114">
    <property type="term" value="P:terpenoid biosynthetic process"/>
    <property type="evidence" value="ECO:0007669"/>
    <property type="project" value="UniProtKB-UniRule"/>
</dbReference>
<comment type="catalytic activity">
    <reaction evidence="10">
        <text>D-glyceraldehyde 3-phosphate + pyruvate + H(+) = 1-deoxy-D-xylulose 5-phosphate + CO2</text>
        <dbReference type="Rhea" id="RHEA:12605"/>
        <dbReference type="ChEBI" id="CHEBI:15361"/>
        <dbReference type="ChEBI" id="CHEBI:15378"/>
        <dbReference type="ChEBI" id="CHEBI:16526"/>
        <dbReference type="ChEBI" id="CHEBI:57792"/>
        <dbReference type="ChEBI" id="CHEBI:59776"/>
        <dbReference type="EC" id="2.2.1.7"/>
    </reaction>
</comment>
<dbReference type="AlphaFoldDB" id="A0A9D1VVG4"/>
<dbReference type="Proteomes" id="UP000824249">
    <property type="component" value="Unassembled WGS sequence"/>
</dbReference>
<keyword evidence="4 10" id="KW-0808">Transferase</keyword>
<dbReference type="InterPro" id="IPR029061">
    <property type="entry name" value="THDP-binding"/>
</dbReference>
<protein>
    <recommendedName>
        <fullName evidence="10">1-deoxy-D-xylulose-5-phosphate synthase</fullName>
        <ecNumber evidence="10">2.2.1.7</ecNumber>
    </recommendedName>
    <alternativeName>
        <fullName evidence="10">1-deoxyxylulose-5-phosphate synthase</fullName>
        <shortName evidence="10">DXP synthase</shortName>
        <shortName evidence="10">DXPS</shortName>
    </alternativeName>
</protein>
<dbReference type="SUPFAM" id="SSF52922">
    <property type="entry name" value="TK C-terminal domain-like"/>
    <property type="match status" value="1"/>
</dbReference>
<dbReference type="CDD" id="cd02007">
    <property type="entry name" value="TPP_DXS"/>
    <property type="match status" value="1"/>
</dbReference>
<gene>
    <name evidence="10 12" type="primary">dxs</name>
    <name evidence="12" type="ORF">H9737_04830</name>
</gene>
<dbReference type="InterPro" id="IPR005475">
    <property type="entry name" value="Transketolase-like_Pyr-bd"/>
</dbReference>
<accession>A0A9D1VVG4</accession>
<feature type="binding site" evidence="10">
    <location>
        <position position="136"/>
    </location>
    <ligand>
        <name>Mg(2+)</name>
        <dbReference type="ChEBI" id="CHEBI:18420"/>
    </ligand>
</feature>
<dbReference type="PANTHER" id="PTHR43322:SF5">
    <property type="entry name" value="1-DEOXY-D-XYLULOSE-5-PHOSPHATE SYNTHASE, CHLOROPLASTIC"/>
    <property type="match status" value="1"/>
</dbReference>
<evidence type="ECO:0000256" key="6">
    <source>
        <dbReference type="ARBA" id="ARBA00022842"/>
    </source>
</evidence>
<evidence type="ECO:0000313" key="13">
    <source>
        <dbReference type="Proteomes" id="UP000824249"/>
    </source>
</evidence>
<comment type="cofactor">
    <cofactor evidence="10">
        <name>thiamine diphosphate</name>
        <dbReference type="ChEBI" id="CHEBI:58937"/>
    </cofactor>
    <text evidence="10">Binds 1 thiamine pyrophosphate per subunit.</text>
</comment>
<dbReference type="EMBL" id="DXFD01000075">
    <property type="protein sequence ID" value="HIX46997.1"/>
    <property type="molecule type" value="Genomic_DNA"/>
</dbReference>
<evidence type="ECO:0000256" key="1">
    <source>
        <dbReference type="ARBA" id="ARBA00004980"/>
    </source>
</evidence>
<evidence type="ECO:0000256" key="4">
    <source>
        <dbReference type="ARBA" id="ARBA00022679"/>
    </source>
</evidence>
<evidence type="ECO:0000256" key="10">
    <source>
        <dbReference type="HAMAP-Rule" id="MF_00315"/>
    </source>
</evidence>
<dbReference type="GO" id="GO:0000287">
    <property type="term" value="F:magnesium ion binding"/>
    <property type="evidence" value="ECO:0007669"/>
    <property type="project" value="UniProtKB-UniRule"/>
</dbReference>
<reference evidence="12" key="2">
    <citation type="submission" date="2021-04" db="EMBL/GenBank/DDBJ databases">
        <authorList>
            <person name="Gilroy R."/>
        </authorList>
    </citation>
    <scope>NUCLEOTIDE SEQUENCE</scope>
    <source>
        <strain evidence="12">26628</strain>
    </source>
</reference>
<evidence type="ECO:0000256" key="9">
    <source>
        <dbReference type="ARBA" id="ARBA00023229"/>
    </source>
</evidence>
<dbReference type="InterPro" id="IPR005477">
    <property type="entry name" value="Dxylulose-5-P_synthase"/>
</dbReference>
<keyword evidence="7 10" id="KW-0784">Thiamine biosynthesis</keyword>
<dbReference type="Gene3D" id="3.40.50.970">
    <property type="match status" value="2"/>
</dbReference>
<keyword evidence="5 10" id="KW-0479">Metal-binding</keyword>
<dbReference type="InterPro" id="IPR009014">
    <property type="entry name" value="Transketo_C/PFOR_II"/>
</dbReference>
<feature type="binding site" evidence="10">
    <location>
        <position position="165"/>
    </location>
    <ligand>
        <name>thiamine diphosphate</name>
        <dbReference type="ChEBI" id="CHEBI:58937"/>
    </ligand>
</feature>
<dbReference type="InterPro" id="IPR033248">
    <property type="entry name" value="Transketolase_C"/>
</dbReference>
<feature type="binding site" evidence="10">
    <location>
        <position position="165"/>
    </location>
    <ligand>
        <name>Mg(2+)</name>
        <dbReference type="ChEBI" id="CHEBI:18420"/>
    </ligand>
</feature>
<keyword evidence="9 10" id="KW-0414">Isoprene biosynthesis</keyword>
<feature type="binding site" evidence="10">
    <location>
        <position position="66"/>
    </location>
    <ligand>
        <name>thiamine diphosphate</name>
        <dbReference type="ChEBI" id="CHEBI:58937"/>
    </ligand>
</feature>
<comment type="pathway">
    <text evidence="1 10">Metabolic intermediate biosynthesis; 1-deoxy-D-xylulose 5-phosphate biosynthesis; 1-deoxy-D-xylulose 5-phosphate from D-glyceraldehyde 3-phosphate and pyruvate: step 1/1.</text>
</comment>
<dbReference type="Gene3D" id="3.40.50.920">
    <property type="match status" value="1"/>
</dbReference>
<name>A0A9D1VVG4_9FIRM</name>
<feature type="binding site" evidence="10">
    <location>
        <position position="272"/>
    </location>
    <ligand>
        <name>thiamine diphosphate</name>
        <dbReference type="ChEBI" id="CHEBI:58937"/>
    </ligand>
</feature>
<evidence type="ECO:0000313" key="12">
    <source>
        <dbReference type="EMBL" id="HIX46997.1"/>
    </source>
</evidence>
<proteinExistence type="inferred from homology"/>
<evidence type="ECO:0000259" key="11">
    <source>
        <dbReference type="SMART" id="SM00861"/>
    </source>
</evidence>
<dbReference type="PANTHER" id="PTHR43322">
    <property type="entry name" value="1-D-DEOXYXYLULOSE 5-PHOSPHATE SYNTHASE-RELATED"/>
    <property type="match status" value="1"/>
</dbReference>
<feature type="binding site" evidence="10">
    <location>
        <begin position="137"/>
        <end position="138"/>
    </location>
    <ligand>
        <name>thiamine diphosphate</name>
        <dbReference type="ChEBI" id="CHEBI:58937"/>
    </ligand>
</feature>
<dbReference type="SMART" id="SM00861">
    <property type="entry name" value="Transket_pyr"/>
    <property type="match status" value="1"/>
</dbReference>
<feature type="binding site" evidence="10">
    <location>
        <begin position="105"/>
        <end position="107"/>
    </location>
    <ligand>
        <name>thiamine diphosphate</name>
        <dbReference type="ChEBI" id="CHEBI:58937"/>
    </ligand>
</feature>
<dbReference type="GO" id="GO:0019288">
    <property type="term" value="P:isopentenyl diphosphate biosynthetic process, methylerythritol 4-phosphate pathway"/>
    <property type="evidence" value="ECO:0007669"/>
    <property type="project" value="TreeGrafter"/>
</dbReference>
<dbReference type="GO" id="GO:0030976">
    <property type="term" value="F:thiamine pyrophosphate binding"/>
    <property type="evidence" value="ECO:0007669"/>
    <property type="project" value="UniProtKB-UniRule"/>
</dbReference>